<feature type="compositionally biased region" description="Basic and acidic residues" evidence="2">
    <location>
        <begin position="292"/>
        <end position="301"/>
    </location>
</feature>
<evidence type="ECO:0000259" key="4">
    <source>
        <dbReference type="Pfam" id="PF18915"/>
    </source>
</evidence>
<accession>A0A6L3V913</accession>
<sequence length="405" mass="45650">MKFLSNKELNKVGKATLALVLAGTFTFSTIHALAAEDTTDTKKFARVNLENLTQENTVQAENIDLDITTNEQKDVEDVKKPSLLPGSFFYFAKITLEKVKLALTLDQEKEAKLLAEFASERLAEAEALLVDSKEEEALKVIEKAIENLTKAEKEANDNKNDTTNEEPTKEDSEKDEQNSEQKAVTEEEPSKDKVNVKEKVTVENSDDELQQLISQNIIALKAAMEKVKNPVAKAALQKNIEKSYAKLAKKIEKLDKKYTKEEKSLKTIVEKTTAEVQLIKDESAVNSTTETVENKVAKDENATVPVNTVKEQAKKQKQENKAKAAEQHAEAKKAHELAKQHVKQIREEAKTEIKQIREIAKQEAKQAREEVKQQKKEIKEARIHQEPKQKNKGHEDIEDKGNGKN</sequence>
<feature type="region of interest" description="Disordered" evidence="2">
    <location>
        <begin position="151"/>
        <end position="205"/>
    </location>
</feature>
<dbReference type="OrthoDB" id="2456753at2"/>
<feature type="signal peptide" evidence="3">
    <location>
        <begin position="1"/>
        <end position="34"/>
    </location>
</feature>
<dbReference type="Proteomes" id="UP000481030">
    <property type="component" value="Unassembled WGS sequence"/>
</dbReference>
<dbReference type="InterPro" id="IPR043725">
    <property type="entry name" value="DUF5667"/>
</dbReference>
<feature type="region of interest" description="Disordered" evidence="2">
    <location>
        <begin position="360"/>
        <end position="405"/>
    </location>
</feature>
<feature type="chain" id="PRO_5027041839" description="DUF5667 domain-containing protein" evidence="3">
    <location>
        <begin position="35"/>
        <end position="405"/>
    </location>
</feature>
<feature type="compositionally biased region" description="Basic and acidic residues" evidence="2">
    <location>
        <begin position="151"/>
        <end position="201"/>
    </location>
</feature>
<evidence type="ECO:0000256" key="1">
    <source>
        <dbReference type="SAM" id="Coils"/>
    </source>
</evidence>
<dbReference type="EMBL" id="WBOS01000002">
    <property type="protein sequence ID" value="KAB2337285.1"/>
    <property type="molecule type" value="Genomic_DNA"/>
</dbReference>
<name>A0A6L3V913_9BACI</name>
<feature type="region of interest" description="Disordered" evidence="2">
    <location>
        <begin position="290"/>
        <end position="344"/>
    </location>
</feature>
<keyword evidence="3" id="KW-0732">Signal</keyword>
<dbReference type="AlphaFoldDB" id="A0A6L3V913"/>
<evidence type="ECO:0000256" key="2">
    <source>
        <dbReference type="SAM" id="MobiDB-lite"/>
    </source>
</evidence>
<feature type="compositionally biased region" description="Basic and acidic residues" evidence="2">
    <location>
        <begin position="311"/>
        <end position="344"/>
    </location>
</feature>
<dbReference type="RefSeq" id="WP_151533977.1">
    <property type="nucleotide sequence ID" value="NZ_WBOS01000002.1"/>
</dbReference>
<organism evidence="5 6">
    <name type="scientific">Cytobacillus depressus</name>
    <dbReference type="NCBI Taxonomy" id="1602942"/>
    <lineage>
        <taxon>Bacteria</taxon>
        <taxon>Bacillati</taxon>
        <taxon>Bacillota</taxon>
        <taxon>Bacilli</taxon>
        <taxon>Bacillales</taxon>
        <taxon>Bacillaceae</taxon>
        <taxon>Cytobacillus</taxon>
    </lineage>
</organism>
<protein>
    <recommendedName>
        <fullName evidence="4">DUF5667 domain-containing protein</fullName>
    </recommendedName>
</protein>
<gene>
    <name evidence="5" type="ORF">F7731_06635</name>
</gene>
<comment type="caution">
    <text evidence="5">The sequence shown here is derived from an EMBL/GenBank/DDBJ whole genome shotgun (WGS) entry which is preliminary data.</text>
</comment>
<reference evidence="5 6" key="1">
    <citation type="journal article" date="2016" name="Antonie Van Leeuwenhoek">
        <title>Bacillus depressus sp. nov., isolated from soil of a sunflower field.</title>
        <authorList>
            <person name="Wei X."/>
            <person name="Xin D."/>
            <person name="Xin Y."/>
            <person name="Zhang H."/>
            <person name="Wang T."/>
            <person name="Zhang J."/>
        </authorList>
    </citation>
    <scope>NUCLEOTIDE SEQUENCE [LARGE SCALE GENOMIC DNA]</scope>
    <source>
        <strain evidence="5 6">BZ1</strain>
    </source>
</reference>
<feature type="coiled-coil region" evidence="1">
    <location>
        <begin position="237"/>
        <end position="271"/>
    </location>
</feature>
<evidence type="ECO:0000256" key="3">
    <source>
        <dbReference type="SAM" id="SignalP"/>
    </source>
</evidence>
<evidence type="ECO:0000313" key="5">
    <source>
        <dbReference type="EMBL" id="KAB2337285.1"/>
    </source>
</evidence>
<proteinExistence type="predicted"/>
<feature type="domain" description="DUF5667" evidence="4">
    <location>
        <begin position="83"/>
        <end position="173"/>
    </location>
</feature>
<evidence type="ECO:0000313" key="6">
    <source>
        <dbReference type="Proteomes" id="UP000481030"/>
    </source>
</evidence>
<keyword evidence="1" id="KW-0175">Coiled coil</keyword>
<keyword evidence="6" id="KW-1185">Reference proteome</keyword>
<dbReference type="Pfam" id="PF18915">
    <property type="entry name" value="DUF5667"/>
    <property type="match status" value="1"/>
</dbReference>